<dbReference type="Pfam" id="PF00443">
    <property type="entry name" value="UCH"/>
    <property type="match status" value="1"/>
</dbReference>
<comment type="similarity">
    <text evidence="2">Belongs to the peptidase C19 family.</text>
</comment>
<evidence type="ECO:0000256" key="1">
    <source>
        <dbReference type="ARBA" id="ARBA00000707"/>
    </source>
</evidence>
<evidence type="ECO:0000256" key="7">
    <source>
        <dbReference type="ARBA" id="ARBA00022807"/>
    </source>
</evidence>
<dbReference type="PANTHER" id="PTHR24006">
    <property type="entry name" value="UBIQUITIN CARBOXYL-TERMINAL HYDROLASE"/>
    <property type="match status" value="1"/>
</dbReference>
<comment type="caution">
    <text evidence="10">The sequence shown here is derived from an EMBL/GenBank/DDBJ whole genome shotgun (WGS) entry which is preliminary data.</text>
</comment>
<dbReference type="PROSITE" id="PS50235">
    <property type="entry name" value="USP_3"/>
    <property type="match status" value="1"/>
</dbReference>
<keyword evidence="4" id="KW-0645">Protease</keyword>
<dbReference type="EMBL" id="MCFF01000008">
    <property type="protein sequence ID" value="ORZ24886.1"/>
    <property type="molecule type" value="Genomic_DNA"/>
</dbReference>
<dbReference type="GeneID" id="33561946"/>
<comment type="catalytic activity">
    <reaction evidence="1">
        <text>Thiol-dependent hydrolysis of ester, thioester, amide, peptide and isopeptide bonds formed by the C-terminal Gly of ubiquitin (a 76-residue protein attached to proteins as an intracellular targeting signal).</text>
        <dbReference type="EC" id="3.4.19.12"/>
    </reaction>
</comment>
<dbReference type="GO" id="GO:0005634">
    <property type="term" value="C:nucleus"/>
    <property type="evidence" value="ECO:0007669"/>
    <property type="project" value="TreeGrafter"/>
</dbReference>
<dbReference type="OrthoDB" id="2020758at2759"/>
<evidence type="ECO:0000256" key="2">
    <source>
        <dbReference type="ARBA" id="ARBA00009085"/>
    </source>
</evidence>
<dbReference type="STRING" id="64571.A0A1Y2GZ73"/>
<evidence type="ECO:0000256" key="5">
    <source>
        <dbReference type="ARBA" id="ARBA00022786"/>
    </source>
</evidence>
<evidence type="ECO:0000313" key="10">
    <source>
        <dbReference type="EMBL" id="ORZ24886.1"/>
    </source>
</evidence>
<dbReference type="PANTHER" id="PTHR24006:SF888">
    <property type="entry name" value="UBIQUITIN CARBOXYL-TERMINAL HYDROLASE 30"/>
    <property type="match status" value="1"/>
</dbReference>
<dbReference type="GO" id="GO:0016579">
    <property type="term" value="P:protein deubiquitination"/>
    <property type="evidence" value="ECO:0007669"/>
    <property type="project" value="InterPro"/>
</dbReference>
<dbReference type="InParanoid" id="A0A1Y2GZ73"/>
<dbReference type="InterPro" id="IPR018200">
    <property type="entry name" value="USP_CS"/>
</dbReference>
<dbReference type="GO" id="GO:0005829">
    <property type="term" value="C:cytosol"/>
    <property type="evidence" value="ECO:0007669"/>
    <property type="project" value="TreeGrafter"/>
</dbReference>
<feature type="compositionally biased region" description="Basic and acidic residues" evidence="8">
    <location>
        <begin position="204"/>
        <end position="238"/>
    </location>
</feature>
<dbReference type="AlphaFoldDB" id="A0A1Y2GZ73"/>
<gene>
    <name evidence="10" type="ORF">BCR41DRAFT_235629</name>
</gene>
<name>A0A1Y2GZ73_9FUNG</name>
<dbReference type="InterPro" id="IPR028889">
    <property type="entry name" value="USP"/>
</dbReference>
<dbReference type="Proteomes" id="UP000193648">
    <property type="component" value="Unassembled WGS sequence"/>
</dbReference>
<evidence type="ECO:0000259" key="9">
    <source>
        <dbReference type="PROSITE" id="PS50235"/>
    </source>
</evidence>
<evidence type="ECO:0000256" key="8">
    <source>
        <dbReference type="SAM" id="MobiDB-lite"/>
    </source>
</evidence>
<dbReference type="InterPro" id="IPR001394">
    <property type="entry name" value="Peptidase_C19_UCH"/>
</dbReference>
<feature type="compositionally biased region" description="Basic and acidic residues" evidence="8">
    <location>
        <begin position="89"/>
        <end position="98"/>
    </location>
</feature>
<protein>
    <recommendedName>
        <fullName evidence="3">ubiquitinyl hydrolase 1</fullName>
        <ecNumber evidence="3">3.4.19.12</ecNumber>
    </recommendedName>
</protein>
<dbReference type="PROSITE" id="PS00973">
    <property type="entry name" value="USP_2"/>
    <property type="match status" value="1"/>
</dbReference>
<accession>A0A1Y2GZ73</accession>
<evidence type="ECO:0000256" key="3">
    <source>
        <dbReference type="ARBA" id="ARBA00012759"/>
    </source>
</evidence>
<keyword evidence="7" id="KW-0788">Thiol protease</keyword>
<organism evidence="10 11">
    <name type="scientific">Lobosporangium transversale</name>
    <dbReference type="NCBI Taxonomy" id="64571"/>
    <lineage>
        <taxon>Eukaryota</taxon>
        <taxon>Fungi</taxon>
        <taxon>Fungi incertae sedis</taxon>
        <taxon>Mucoromycota</taxon>
        <taxon>Mortierellomycotina</taxon>
        <taxon>Mortierellomycetes</taxon>
        <taxon>Mortierellales</taxon>
        <taxon>Mortierellaceae</taxon>
        <taxon>Lobosporangium</taxon>
    </lineage>
</organism>
<dbReference type="GO" id="GO:0004843">
    <property type="term" value="F:cysteine-type deubiquitinase activity"/>
    <property type="evidence" value="ECO:0007669"/>
    <property type="project" value="UniProtKB-EC"/>
</dbReference>
<keyword evidence="5" id="KW-0833">Ubl conjugation pathway</keyword>
<proteinExistence type="inferred from homology"/>
<evidence type="ECO:0000256" key="6">
    <source>
        <dbReference type="ARBA" id="ARBA00022801"/>
    </source>
</evidence>
<dbReference type="GO" id="GO:0006508">
    <property type="term" value="P:proteolysis"/>
    <property type="evidence" value="ECO:0007669"/>
    <property type="project" value="UniProtKB-KW"/>
</dbReference>
<sequence>MTKDAQELFQILSSQLSEEREKLDHLGTLSLFDQTAMSDILNPPSSPPLGARHKRSLSVISSSLSLSQLKPLANELNGESAPSSEGEGIDNRSNETKDKEEPLAMIASLLLDGREQEKFNRAKSPFMGLLASRVSCVECGYTAAIRHSTFDNLSLTVPLQYSCSLDDCLNAFIHLDTITDFNCRKCSILAASRDLQRKIEQKKRTLAESQEQRNRQRKEETNEKNLADDHDQSVKEVMDESSYSEPQSELGMDRQPLATKEPEERQNQSEISLEELEQWKKKLDQCLANNIEMDLSPLELAAVRSKNTTKHSMIAKPPQALCLHLNRSMFTASGQLAKNPCKVIFGERLDFTRFTTSGYLTTVATKSMSRRGSNSSISINHGQFNNGSNGYMADMSLGLASGTSARPGIFARRGSIGLYSLSSSTSSCNEYDSPETKLNGQRQGSWDKDMDASVDDSVIYCLWAVIVHMGSHNSGHFVTYRRIPSLTKTKSLSKWWRISDEDVQIVDWSTVKTVEAYMLFFEKEP</sequence>
<reference evidence="10 11" key="1">
    <citation type="submission" date="2016-07" db="EMBL/GenBank/DDBJ databases">
        <title>Pervasive Adenine N6-methylation of Active Genes in Fungi.</title>
        <authorList>
            <consortium name="DOE Joint Genome Institute"/>
            <person name="Mondo S.J."/>
            <person name="Dannebaum R.O."/>
            <person name="Kuo R.C."/>
            <person name="Labutti K."/>
            <person name="Haridas S."/>
            <person name="Kuo A."/>
            <person name="Salamov A."/>
            <person name="Ahrendt S.R."/>
            <person name="Lipzen A."/>
            <person name="Sullivan W."/>
            <person name="Andreopoulos W.B."/>
            <person name="Clum A."/>
            <person name="Lindquist E."/>
            <person name="Daum C."/>
            <person name="Ramamoorthy G.K."/>
            <person name="Gryganskyi A."/>
            <person name="Culley D."/>
            <person name="Magnuson J.K."/>
            <person name="James T.Y."/>
            <person name="O'Malley M.A."/>
            <person name="Stajich J.E."/>
            <person name="Spatafora J.W."/>
            <person name="Visel A."/>
            <person name="Grigoriev I.V."/>
        </authorList>
    </citation>
    <scope>NUCLEOTIDE SEQUENCE [LARGE SCALE GENOMIC DNA]</scope>
    <source>
        <strain evidence="10 11">NRRL 3116</strain>
    </source>
</reference>
<dbReference type="SUPFAM" id="SSF54001">
    <property type="entry name" value="Cysteine proteinases"/>
    <property type="match status" value="1"/>
</dbReference>
<evidence type="ECO:0000313" key="11">
    <source>
        <dbReference type="Proteomes" id="UP000193648"/>
    </source>
</evidence>
<keyword evidence="11" id="KW-1185">Reference proteome</keyword>
<dbReference type="Gene3D" id="3.90.70.10">
    <property type="entry name" value="Cysteine proteinases"/>
    <property type="match status" value="2"/>
</dbReference>
<feature type="domain" description="USP" evidence="9">
    <location>
        <begin position="1"/>
        <end position="524"/>
    </location>
</feature>
<evidence type="ECO:0000256" key="4">
    <source>
        <dbReference type="ARBA" id="ARBA00022670"/>
    </source>
</evidence>
<dbReference type="InterPro" id="IPR050164">
    <property type="entry name" value="Peptidase_C19"/>
</dbReference>
<dbReference type="RefSeq" id="XP_021883867.1">
    <property type="nucleotide sequence ID" value="XM_022020102.1"/>
</dbReference>
<feature type="region of interest" description="Disordered" evidence="8">
    <location>
        <begin position="204"/>
        <end position="253"/>
    </location>
</feature>
<keyword evidence="6" id="KW-0378">Hydrolase</keyword>
<feature type="region of interest" description="Disordered" evidence="8">
    <location>
        <begin position="75"/>
        <end position="98"/>
    </location>
</feature>
<dbReference type="EC" id="3.4.19.12" evidence="3"/>
<dbReference type="InterPro" id="IPR038765">
    <property type="entry name" value="Papain-like_cys_pep_sf"/>
</dbReference>